<keyword evidence="1" id="KW-0812">Transmembrane</keyword>
<keyword evidence="3" id="KW-1185">Reference proteome</keyword>
<accession>A0A484NDG0</accession>
<name>A0A484NDG0_9ASTE</name>
<keyword evidence="1" id="KW-1133">Transmembrane helix</keyword>
<protein>
    <submittedName>
        <fullName evidence="2">Uncharacterized protein</fullName>
    </submittedName>
</protein>
<dbReference type="AlphaFoldDB" id="A0A484NDG0"/>
<evidence type="ECO:0000313" key="3">
    <source>
        <dbReference type="Proteomes" id="UP000595140"/>
    </source>
</evidence>
<evidence type="ECO:0000256" key="1">
    <source>
        <dbReference type="SAM" id="Phobius"/>
    </source>
</evidence>
<keyword evidence="1" id="KW-0472">Membrane</keyword>
<sequence>MLAIRIYIFGVIGLRKIKVLIISAFFKVRNNNVLNTTTIYIFGAIKLRNINILVIIAIFRVQNNKYSTPAECVILGS</sequence>
<gene>
    <name evidence="2" type="ORF">CCAM_LOCUS41211</name>
</gene>
<dbReference type="Proteomes" id="UP000595140">
    <property type="component" value="Unassembled WGS sequence"/>
</dbReference>
<feature type="transmembrane region" description="Helical" evidence="1">
    <location>
        <begin position="7"/>
        <end position="26"/>
    </location>
</feature>
<organism evidence="2 3">
    <name type="scientific">Cuscuta campestris</name>
    <dbReference type="NCBI Taxonomy" id="132261"/>
    <lineage>
        <taxon>Eukaryota</taxon>
        <taxon>Viridiplantae</taxon>
        <taxon>Streptophyta</taxon>
        <taxon>Embryophyta</taxon>
        <taxon>Tracheophyta</taxon>
        <taxon>Spermatophyta</taxon>
        <taxon>Magnoliopsida</taxon>
        <taxon>eudicotyledons</taxon>
        <taxon>Gunneridae</taxon>
        <taxon>Pentapetalae</taxon>
        <taxon>asterids</taxon>
        <taxon>lamiids</taxon>
        <taxon>Solanales</taxon>
        <taxon>Convolvulaceae</taxon>
        <taxon>Cuscuteae</taxon>
        <taxon>Cuscuta</taxon>
        <taxon>Cuscuta subgen. Grammica</taxon>
        <taxon>Cuscuta sect. Cleistogrammica</taxon>
    </lineage>
</organism>
<dbReference type="EMBL" id="OOIL02006662">
    <property type="protein sequence ID" value="VFQ99435.1"/>
    <property type="molecule type" value="Genomic_DNA"/>
</dbReference>
<proteinExistence type="predicted"/>
<evidence type="ECO:0000313" key="2">
    <source>
        <dbReference type="EMBL" id="VFQ99435.1"/>
    </source>
</evidence>
<feature type="transmembrane region" description="Helical" evidence="1">
    <location>
        <begin position="38"/>
        <end position="59"/>
    </location>
</feature>
<reference evidence="2 3" key="1">
    <citation type="submission" date="2018-04" db="EMBL/GenBank/DDBJ databases">
        <authorList>
            <person name="Vogel A."/>
        </authorList>
    </citation>
    <scope>NUCLEOTIDE SEQUENCE [LARGE SCALE GENOMIC DNA]</scope>
</reference>